<evidence type="ECO:0000313" key="1">
    <source>
        <dbReference type="EMBL" id="EJK53356.1"/>
    </source>
</evidence>
<name>K0RWW7_THAOC</name>
<proteinExistence type="predicted"/>
<reference evidence="1 2" key="1">
    <citation type="journal article" date="2012" name="Genome Biol.">
        <title>Genome and low-iron response of an oceanic diatom adapted to chronic iron limitation.</title>
        <authorList>
            <person name="Lommer M."/>
            <person name="Specht M."/>
            <person name="Roy A.S."/>
            <person name="Kraemer L."/>
            <person name="Andreson R."/>
            <person name="Gutowska M.A."/>
            <person name="Wolf J."/>
            <person name="Bergner S.V."/>
            <person name="Schilhabel M.B."/>
            <person name="Klostermeier U.C."/>
            <person name="Beiko R.G."/>
            <person name="Rosenstiel P."/>
            <person name="Hippler M."/>
            <person name="Laroche J."/>
        </authorList>
    </citation>
    <scope>NUCLEOTIDE SEQUENCE [LARGE SCALE GENOMIC DNA]</scope>
    <source>
        <strain evidence="1 2">CCMP1005</strain>
    </source>
</reference>
<protein>
    <submittedName>
        <fullName evidence="1">Uncharacterized protein</fullName>
    </submittedName>
</protein>
<comment type="caution">
    <text evidence="1">The sequence shown here is derived from an EMBL/GenBank/DDBJ whole genome shotgun (WGS) entry which is preliminary data.</text>
</comment>
<accession>K0RWW7</accession>
<dbReference type="OrthoDB" id="44725at2759"/>
<gene>
    <name evidence="1" type="ORF">THAOC_27227</name>
</gene>
<dbReference type="EMBL" id="AGNL01037951">
    <property type="protein sequence ID" value="EJK53356.1"/>
    <property type="molecule type" value="Genomic_DNA"/>
</dbReference>
<dbReference type="AlphaFoldDB" id="K0RWW7"/>
<sequence>MEPAQHTIWRGSYQTRRCDFHNSNIFASTAEEQGGSQNAVRLYSDMKSVWILNSVISGGFIDDEIARFVEEVLADGSLLEWETGLFEKRRKAVRDILVGSWNDAATSPKDKLFAKKGWNTIDSGFRLWGGGIQQDDTRQEKVIDEFLLSKGWNEVESGFRIL</sequence>
<dbReference type="Proteomes" id="UP000266841">
    <property type="component" value="Unassembled WGS sequence"/>
</dbReference>
<keyword evidence="2" id="KW-1185">Reference proteome</keyword>
<organism evidence="1 2">
    <name type="scientific">Thalassiosira oceanica</name>
    <name type="common">Marine diatom</name>
    <dbReference type="NCBI Taxonomy" id="159749"/>
    <lineage>
        <taxon>Eukaryota</taxon>
        <taxon>Sar</taxon>
        <taxon>Stramenopiles</taxon>
        <taxon>Ochrophyta</taxon>
        <taxon>Bacillariophyta</taxon>
        <taxon>Coscinodiscophyceae</taxon>
        <taxon>Thalassiosirophycidae</taxon>
        <taxon>Thalassiosirales</taxon>
        <taxon>Thalassiosiraceae</taxon>
        <taxon>Thalassiosira</taxon>
    </lineage>
</organism>
<evidence type="ECO:0000313" key="2">
    <source>
        <dbReference type="Proteomes" id="UP000266841"/>
    </source>
</evidence>